<evidence type="ECO:0000256" key="4">
    <source>
        <dbReference type="ARBA" id="ARBA00023136"/>
    </source>
</evidence>
<keyword evidence="3 6" id="KW-1133">Transmembrane helix</keyword>
<comment type="subcellular location">
    <subcellularLocation>
        <location evidence="1">Membrane</location>
        <topology evidence="1">Multi-pass membrane protein</topology>
    </subcellularLocation>
</comment>
<feature type="region of interest" description="Disordered" evidence="5">
    <location>
        <begin position="324"/>
        <end position="344"/>
    </location>
</feature>
<feature type="compositionally biased region" description="Low complexity" evidence="5">
    <location>
        <begin position="328"/>
        <end position="342"/>
    </location>
</feature>
<evidence type="ECO:0008006" key="9">
    <source>
        <dbReference type="Google" id="ProtNLM"/>
    </source>
</evidence>
<evidence type="ECO:0000256" key="1">
    <source>
        <dbReference type="ARBA" id="ARBA00004141"/>
    </source>
</evidence>
<evidence type="ECO:0000256" key="5">
    <source>
        <dbReference type="SAM" id="MobiDB-lite"/>
    </source>
</evidence>
<sequence>MADTSVILLPNGENFLLRVGYSNAEGGGVLALVIISCFSMIAVVGLLFAIALSAWNTRKSVNPNMFVRSHAAAYLISLLLCDLMQAIGSIMNAEWYMKNAVEFNTMCVAQGAIKHVADVGTAIWSLIIALHTFWILFLRLETRRYILIFTLVGGWSAVGTIVIAGPAALNTTHNGPFFGISGYWCWISEHYYVPRITLDYMFLFASALFSFVLYAMIFFRLRGNIQVKGGKLTIKRHCDIQLQGKESTDSSIISVAKMMLLYPVAYTIMILPIAICRFADWSGHEVPFAATIFSDSIFLLSGLVNVVLFTTTRRVLPPHSVIPRRFSRSSSTKSSSTGSSRTMVIDEDDDLEKFKYKAQSTYIDHHANWTGRETGMLKTVSSPDDDAGSTSSYPNQSTESLPYLAPVHMPAHMPVPHQLPHAPAKPSPNEDRFERISLDNASRGGSSSYWHSHDHEHPRDRPEPSSPIVATELLSAIVRR</sequence>
<feature type="transmembrane region" description="Helical" evidence="6">
    <location>
        <begin position="29"/>
        <end position="52"/>
    </location>
</feature>
<dbReference type="Proteomes" id="UP001497453">
    <property type="component" value="Chromosome 4"/>
</dbReference>
<proteinExistence type="predicted"/>
<feature type="transmembrane region" description="Helical" evidence="6">
    <location>
        <begin position="260"/>
        <end position="280"/>
    </location>
</feature>
<evidence type="ECO:0000256" key="2">
    <source>
        <dbReference type="ARBA" id="ARBA00022692"/>
    </source>
</evidence>
<reference evidence="8" key="1">
    <citation type="submission" date="2024-04" db="EMBL/GenBank/DDBJ databases">
        <authorList>
            <person name="Shaw F."/>
            <person name="Minotto A."/>
        </authorList>
    </citation>
    <scope>NUCLEOTIDE SEQUENCE [LARGE SCALE GENOMIC DNA]</scope>
</reference>
<feature type="transmembrane region" description="Helical" evidence="6">
    <location>
        <begin position="145"/>
        <end position="169"/>
    </location>
</feature>
<accession>A0ABP1DME5</accession>
<feature type="transmembrane region" description="Helical" evidence="6">
    <location>
        <begin position="286"/>
        <end position="309"/>
    </location>
</feature>
<dbReference type="PANTHER" id="PTHR23112:SF37">
    <property type="entry name" value="G PROTEIN-COUPLED RECEPTOR GPR1"/>
    <property type="match status" value="1"/>
</dbReference>
<dbReference type="SUPFAM" id="SSF81321">
    <property type="entry name" value="Family A G protein-coupled receptor-like"/>
    <property type="match status" value="1"/>
</dbReference>
<evidence type="ECO:0000313" key="7">
    <source>
        <dbReference type="EMBL" id="CAL1708223.1"/>
    </source>
</evidence>
<dbReference type="PANTHER" id="PTHR23112">
    <property type="entry name" value="G PROTEIN-COUPLED RECEPTOR 157-RELATED"/>
    <property type="match status" value="1"/>
</dbReference>
<feature type="compositionally biased region" description="Polar residues" evidence="5">
    <location>
        <begin position="439"/>
        <end position="450"/>
    </location>
</feature>
<feature type="compositionally biased region" description="Basic and acidic residues" evidence="5">
    <location>
        <begin position="428"/>
        <end position="437"/>
    </location>
</feature>
<evidence type="ECO:0000256" key="6">
    <source>
        <dbReference type="SAM" id="Phobius"/>
    </source>
</evidence>
<name>A0ABP1DME5_9APHY</name>
<feature type="transmembrane region" description="Helical" evidence="6">
    <location>
        <begin position="72"/>
        <end position="91"/>
    </location>
</feature>
<protein>
    <recommendedName>
        <fullName evidence="9">Glucose receptor Git3 N-terminal domain-containing protein</fullName>
    </recommendedName>
</protein>
<keyword evidence="4 6" id="KW-0472">Membrane</keyword>
<dbReference type="Gene3D" id="1.20.1070.10">
    <property type="entry name" value="Rhodopsin 7-helix transmembrane proteins"/>
    <property type="match status" value="1"/>
</dbReference>
<gene>
    <name evidence="7" type="ORF">GFSPODELE1_LOCUS6756</name>
</gene>
<dbReference type="CDD" id="cd00637">
    <property type="entry name" value="7tm_classA_rhodopsin-like"/>
    <property type="match status" value="1"/>
</dbReference>
<keyword evidence="2 6" id="KW-0812">Transmembrane</keyword>
<feature type="region of interest" description="Disordered" evidence="5">
    <location>
        <begin position="376"/>
        <end position="469"/>
    </location>
</feature>
<dbReference type="EMBL" id="OZ037947">
    <property type="protein sequence ID" value="CAL1708223.1"/>
    <property type="molecule type" value="Genomic_DNA"/>
</dbReference>
<feature type="compositionally biased region" description="Basic and acidic residues" evidence="5">
    <location>
        <begin position="451"/>
        <end position="463"/>
    </location>
</feature>
<feature type="transmembrane region" description="Helical" evidence="6">
    <location>
        <begin position="121"/>
        <end position="138"/>
    </location>
</feature>
<evidence type="ECO:0000313" key="8">
    <source>
        <dbReference type="Proteomes" id="UP001497453"/>
    </source>
</evidence>
<organism evidence="7 8">
    <name type="scientific">Somion occarium</name>
    <dbReference type="NCBI Taxonomy" id="3059160"/>
    <lineage>
        <taxon>Eukaryota</taxon>
        <taxon>Fungi</taxon>
        <taxon>Dikarya</taxon>
        <taxon>Basidiomycota</taxon>
        <taxon>Agaricomycotina</taxon>
        <taxon>Agaricomycetes</taxon>
        <taxon>Polyporales</taxon>
        <taxon>Cerrenaceae</taxon>
        <taxon>Somion</taxon>
    </lineage>
</organism>
<feature type="compositionally biased region" description="Polar residues" evidence="5">
    <location>
        <begin position="388"/>
        <end position="400"/>
    </location>
</feature>
<keyword evidence="8" id="KW-1185">Reference proteome</keyword>
<feature type="compositionally biased region" description="Low complexity" evidence="5">
    <location>
        <begin position="405"/>
        <end position="416"/>
    </location>
</feature>
<feature type="transmembrane region" description="Helical" evidence="6">
    <location>
        <begin position="200"/>
        <end position="221"/>
    </location>
</feature>
<evidence type="ECO:0000256" key="3">
    <source>
        <dbReference type="ARBA" id="ARBA00022989"/>
    </source>
</evidence>